<dbReference type="AlphaFoldDB" id="A0A1F7X5R3"/>
<dbReference type="Pfam" id="PF19403">
    <property type="entry name" value="SpaA_2"/>
    <property type="match status" value="8"/>
</dbReference>
<dbReference type="STRING" id="1802479.A2Y68_02895"/>
<feature type="domain" description="SpaA-like prealbumin fold" evidence="8">
    <location>
        <begin position="750"/>
        <end position="833"/>
    </location>
</feature>
<evidence type="ECO:0000313" key="10">
    <source>
        <dbReference type="Proteomes" id="UP000176778"/>
    </source>
</evidence>
<evidence type="ECO:0000256" key="1">
    <source>
        <dbReference type="ARBA" id="ARBA00004613"/>
    </source>
</evidence>
<feature type="transmembrane region" description="Helical" evidence="5">
    <location>
        <begin position="1224"/>
        <end position="1242"/>
    </location>
</feature>
<dbReference type="NCBIfam" id="TIGR01451">
    <property type="entry name" value="B_ant_repeat"/>
    <property type="match status" value="1"/>
</dbReference>
<evidence type="ECO:0000256" key="5">
    <source>
        <dbReference type="SAM" id="Phobius"/>
    </source>
</evidence>
<dbReference type="InterPro" id="IPR008966">
    <property type="entry name" value="Adhesion_dom_sf"/>
</dbReference>
<comment type="caution">
    <text evidence="9">The sequence shown here is derived from an EMBL/GenBank/DDBJ whole genome shotgun (WGS) entry which is preliminary data.</text>
</comment>
<evidence type="ECO:0000313" key="9">
    <source>
        <dbReference type="EMBL" id="OGM10357.1"/>
    </source>
</evidence>
<feature type="compositionally biased region" description="Polar residues" evidence="4">
    <location>
        <begin position="310"/>
        <end position="322"/>
    </location>
</feature>
<keyword evidence="5" id="KW-1133">Transmembrane helix</keyword>
<dbReference type="EMBL" id="MGFR01000001">
    <property type="protein sequence ID" value="OGM10357.1"/>
    <property type="molecule type" value="Genomic_DNA"/>
</dbReference>
<feature type="domain" description="SpaA-like prealbumin fold" evidence="8">
    <location>
        <begin position="481"/>
        <end position="562"/>
    </location>
</feature>
<feature type="domain" description="SpaA-like prealbumin fold" evidence="8">
    <location>
        <begin position="393"/>
        <end position="475"/>
    </location>
</feature>
<evidence type="ECO:0000256" key="4">
    <source>
        <dbReference type="SAM" id="MobiDB-lite"/>
    </source>
</evidence>
<dbReference type="Pfam" id="PF01345">
    <property type="entry name" value="DUF11"/>
    <property type="match status" value="1"/>
</dbReference>
<proteinExistence type="predicted"/>
<keyword evidence="3" id="KW-0732">Signal</keyword>
<dbReference type="Proteomes" id="UP000176778">
    <property type="component" value="Unassembled WGS sequence"/>
</dbReference>
<sequence length="1252" mass="128624">MTLYGGTINDIVYNTQGDLTDSQAETRIDIIFTADSATAVLAWGGHIASRLDWGFDGLTPRSASGISGSPYHMRQISWTIGNLGNQDRSLQAGAVIPPGNLTIIKQIEPPDSTLWDFSVTGPNSYTNSIQDLGDGGQSVLSVAPGTYTITETTSQDYSPSVTCNTGESGSGSVQVDISSTENVVCTFVNTLQPAHLTLVKTITIDNGGVATVADWTLSASGTTPISGTSGSGAVTNAAVYSGTYSLSESGPSGYTPSAWSCIKNAGQPIEGNSIVLAPNDTAVCTINNDDISPSLTLDKVLIKDNGGNAQESDWTLTATGPTPLSGPGAAGSADVVSGSGFSAGTYTLSESEGPEGYSSSAWSCTGTATQNGNEITLALGQTATCTVTNNDIAPTLTLVKTVSNDNGGTKVVSDFPLFINGVSATSGVAYPLMANTLYTATETQDEDYQAFPWGTDCAPDGTITLQLGENKTCTILNDDIAPTLTLVKSVFNDYGGNNLVSDFYLYINDLLVTSGVPNTLNAGSYTASEGPLSGYTPSSWGGDCSAGGAVTLLPGDNKTCTISNSDTPASITLTKVVISDNGGNAGVNDFGLSIGGAPVSSGTTRQVNSNTPITIDEIGLTGYGFVSITGDAKCPAQLGGTVTLNEGESVSCTITNDDEAPTITLVKDVINDNGGLAGENDFGLTIGGTGVNSNQTLTVVANTPYVITEAGKTGYAFVSISGAGCPAELGGTVTPNEGEDIVCTITNDDVSPTVTLNKIVRGGEAGVNDFGLTVGGQGVNSGQTVNVTANTPIGLNEAGLDGYSFDSITGAGCPSTLGGTVTLGEGGSITCTIINTRDIGDISGYKFEDLNGNGDWDDGEPGLAGWTIELWGGQEDLIDSTVTSADPLGEYGFENIPTGEYAVCEVLEDGWTQTYPQGCHFFTLTKEGIQGLDFGNFRLASIGDFIWRDNDGDGLQDPGEPGIVGIGVNLYLDDDGTPGLNTSTDLLVASDITDGTGAYLFENLGPGEYFTDVIESTLPVGYSNTTPDPVGPIILSSGEIYLLADVGYVPPVKEIRIEKSNDKEGGATAGDIVTYSLVISNTGDVAIGDVIVTDVLPGGFIYENGSTSITGAPDVEPGVAGSILTWDIGTVFPKEPVTIIYQAKISSELPAGSYKNYATCEGQIGGIIPQNGPEERVAVYESEPISCNIDDSDVSLGQSFSYGGKLTPQVLGAATELPATGNSTGILIFAIAAGLGGFALKLREKRTKHAKN</sequence>
<feature type="domain" description="SD-repeat containing protein B" evidence="7">
    <location>
        <begin position="940"/>
        <end position="1028"/>
    </location>
</feature>
<feature type="domain" description="SD-repeat containing protein B" evidence="7">
    <location>
        <begin position="844"/>
        <end position="916"/>
    </location>
</feature>
<evidence type="ECO:0000256" key="2">
    <source>
        <dbReference type="ARBA" id="ARBA00022525"/>
    </source>
</evidence>
<dbReference type="GO" id="GO:0005576">
    <property type="term" value="C:extracellular region"/>
    <property type="evidence" value="ECO:0007669"/>
    <property type="project" value="UniProtKB-SubCell"/>
</dbReference>
<organism evidence="9 10">
    <name type="scientific">Candidatus Woesebacteria bacterium RBG_13_46_13</name>
    <dbReference type="NCBI Taxonomy" id="1802479"/>
    <lineage>
        <taxon>Bacteria</taxon>
        <taxon>Candidatus Woeseibacteriota</taxon>
    </lineage>
</organism>
<evidence type="ECO:0008006" key="11">
    <source>
        <dbReference type="Google" id="ProtNLM"/>
    </source>
</evidence>
<evidence type="ECO:0000259" key="8">
    <source>
        <dbReference type="Pfam" id="PF19403"/>
    </source>
</evidence>
<evidence type="ECO:0000256" key="3">
    <source>
        <dbReference type="ARBA" id="ARBA00022729"/>
    </source>
</evidence>
<accession>A0A1F7X5R3</accession>
<keyword evidence="5" id="KW-0812">Transmembrane</keyword>
<feature type="domain" description="SpaA-like prealbumin fold" evidence="8">
    <location>
        <begin position="292"/>
        <end position="387"/>
    </location>
</feature>
<evidence type="ECO:0000259" key="7">
    <source>
        <dbReference type="Pfam" id="PF17210"/>
    </source>
</evidence>
<evidence type="ECO:0000259" key="6">
    <source>
        <dbReference type="Pfam" id="PF01345"/>
    </source>
</evidence>
<dbReference type="InterPro" id="IPR013783">
    <property type="entry name" value="Ig-like_fold"/>
</dbReference>
<feature type="domain" description="SpaA-like prealbumin fold" evidence="8">
    <location>
        <begin position="566"/>
        <end position="654"/>
    </location>
</feature>
<dbReference type="SUPFAM" id="SSF49401">
    <property type="entry name" value="Bacterial adhesins"/>
    <property type="match status" value="1"/>
</dbReference>
<keyword evidence="2" id="KW-0964">Secreted</keyword>
<dbReference type="InterPro" id="IPR033764">
    <property type="entry name" value="Sdr_B"/>
</dbReference>
<feature type="domain" description="SpaA-like prealbumin fold" evidence="8">
    <location>
        <begin position="192"/>
        <end position="286"/>
    </location>
</feature>
<dbReference type="Gene3D" id="2.40.160.150">
    <property type="match status" value="2"/>
</dbReference>
<dbReference type="InterPro" id="IPR045826">
    <property type="entry name" value="SpaA_PFL_dom_2"/>
</dbReference>
<dbReference type="InterPro" id="IPR051172">
    <property type="entry name" value="Chlamydia_OmcB"/>
</dbReference>
<protein>
    <recommendedName>
        <fullName evidence="11">Gram-positive cocci surface proteins LPxTG domain-containing protein</fullName>
    </recommendedName>
</protein>
<dbReference type="Gene3D" id="2.60.40.10">
    <property type="entry name" value="Immunoglobulins"/>
    <property type="match status" value="2"/>
</dbReference>
<reference evidence="9 10" key="1">
    <citation type="journal article" date="2016" name="Nat. Commun.">
        <title>Thousands of microbial genomes shed light on interconnected biogeochemical processes in an aquifer system.</title>
        <authorList>
            <person name="Anantharaman K."/>
            <person name="Brown C.T."/>
            <person name="Hug L.A."/>
            <person name="Sharon I."/>
            <person name="Castelle C.J."/>
            <person name="Probst A.J."/>
            <person name="Thomas B.C."/>
            <person name="Singh A."/>
            <person name="Wilkins M.J."/>
            <person name="Karaoz U."/>
            <person name="Brodie E.L."/>
            <person name="Williams K.H."/>
            <person name="Hubbard S.S."/>
            <person name="Banfield J.F."/>
        </authorList>
    </citation>
    <scope>NUCLEOTIDE SEQUENCE [LARGE SCALE GENOMIC DNA]</scope>
</reference>
<name>A0A1F7X5R3_9BACT</name>
<dbReference type="InterPro" id="IPR001434">
    <property type="entry name" value="OmcB-like_DUF11"/>
</dbReference>
<feature type="domain" description="SpaA-like prealbumin fold" evidence="8">
    <location>
        <begin position="100"/>
        <end position="186"/>
    </location>
</feature>
<dbReference type="InterPro" id="IPR047589">
    <property type="entry name" value="DUF11_rpt"/>
</dbReference>
<dbReference type="Pfam" id="PF17210">
    <property type="entry name" value="SdrD_B"/>
    <property type="match status" value="2"/>
</dbReference>
<feature type="region of interest" description="Disordered" evidence="4">
    <location>
        <begin position="310"/>
        <end position="331"/>
    </location>
</feature>
<feature type="domain" description="DUF11" evidence="6">
    <location>
        <begin position="1055"/>
        <end position="1162"/>
    </location>
</feature>
<dbReference type="SUPFAM" id="SSF117074">
    <property type="entry name" value="Hypothetical protein PA1324"/>
    <property type="match status" value="2"/>
</dbReference>
<keyword evidence="5" id="KW-0472">Membrane</keyword>
<feature type="domain" description="SpaA-like prealbumin fold" evidence="8">
    <location>
        <begin position="658"/>
        <end position="745"/>
    </location>
</feature>
<gene>
    <name evidence="9" type="ORF">A2Y68_02895</name>
</gene>
<comment type="subcellular location">
    <subcellularLocation>
        <location evidence="1">Secreted</location>
    </subcellularLocation>
</comment>
<dbReference type="PANTHER" id="PTHR34819">
    <property type="entry name" value="LARGE CYSTEINE-RICH PERIPLASMIC PROTEIN OMCB"/>
    <property type="match status" value="1"/>
</dbReference>